<feature type="region of interest" description="Disordered" evidence="1">
    <location>
        <begin position="59"/>
        <end position="89"/>
    </location>
</feature>
<evidence type="ECO:0000313" key="3">
    <source>
        <dbReference type="Proteomes" id="UP000266272"/>
    </source>
</evidence>
<accession>A0A395P156</accession>
<organism evidence="2 3">
    <name type="scientific">Trichoderma arundinaceum</name>
    <dbReference type="NCBI Taxonomy" id="490622"/>
    <lineage>
        <taxon>Eukaryota</taxon>
        <taxon>Fungi</taxon>
        <taxon>Dikarya</taxon>
        <taxon>Ascomycota</taxon>
        <taxon>Pezizomycotina</taxon>
        <taxon>Sordariomycetes</taxon>
        <taxon>Hypocreomycetidae</taxon>
        <taxon>Hypocreales</taxon>
        <taxon>Hypocreaceae</taxon>
        <taxon>Trichoderma</taxon>
    </lineage>
</organism>
<reference evidence="2 3" key="1">
    <citation type="journal article" date="2018" name="PLoS Pathog.">
        <title>Evolution of structural diversity of trichothecenes, a family of toxins produced by plant pathogenic and entomopathogenic fungi.</title>
        <authorList>
            <person name="Proctor R.H."/>
            <person name="McCormick S.P."/>
            <person name="Kim H.S."/>
            <person name="Cardoza R.E."/>
            <person name="Stanley A.M."/>
            <person name="Lindo L."/>
            <person name="Kelly A."/>
            <person name="Brown D.W."/>
            <person name="Lee T."/>
            <person name="Vaughan M.M."/>
            <person name="Alexander N.J."/>
            <person name="Busman M."/>
            <person name="Gutierrez S."/>
        </authorList>
    </citation>
    <scope>NUCLEOTIDE SEQUENCE [LARGE SCALE GENOMIC DNA]</scope>
    <source>
        <strain evidence="2 3">IBT 40837</strain>
    </source>
</reference>
<comment type="caution">
    <text evidence="2">The sequence shown here is derived from an EMBL/GenBank/DDBJ whole genome shotgun (WGS) entry which is preliminary data.</text>
</comment>
<keyword evidence="3" id="KW-1185">Reference proteome</keyword>
<proteinExistence type="predicted"/>
<dbReference type="Proteomes" id="UP000266272">
    <property type="component" value="Unassembled WGS sequence"/>
</dbReference>
<dbReference type="EMBL" id="PXOA01000011">
    <property type="protein sequence ID" value="RFU82032.1"/>
    <property type="molecule type" value="Genomic_DNA"/>
</dbReference>
<evidence type="ECO:0000256" key="1">
    <source>
        <dbReference type="SAM" id="MobiDB-lite"/>
    </source>
</evidence>
<sequence length="139" mass="15641">MSWLDDGRAFNASPRRRLCLDQTLQSDQRRGLLASRWVIWAVCGGGEWEKVVVGSSRRRRKGDLGERRKNGGVRTHLQQLGAPGDTSADTTGYRRAAAAIHAMLMYTEHNMVSYKYRDLLGRQVWPSIAACAELVGPRR</sequence>
<dbReference type="AlphaFoldDB" id="A0A395P156"/>
<evidence type="ECO:0000313" key="2">
    <source>
        <dbReference type="EMBL" id="RFU82032.1"/>
    </source>
</evidence>
<name>A0A395P156_TRIAR</name>
<gene>
    <name evidence="2" type="ORF">TARUN_174</name>
</gene>
<protein>
    <submittedName>
        <fullName evidence="2">Uncharacterized protein</fullName>
    </submittedName>
</protein>